<keyword evidence="7" id="KW-1185">Reference proteome</keyword>
<evidence type="ECO:0000259" key="5">
    <source>
        <dbReference type="PROSITE" id="PS51898"/>
    </source>
</evidence>
<name>A0AAN0RIH7_9RHOB</name>
<dbReference type="PANTHER" id="PTHR30349:SF64">
    <property type="entry name" value="PROPHAGE INTEGRASE INTD-RELATED"/>
    <property type="match status" value="1"/>
</dbReference>
<dbReference type="Pfam" id="PF00589">
    <property type="entry name" value="Phage_integrase"/>
    <property type="match status" value="1"/>
</dbReference>
<dbReference type="InterPro" id="IPR011010">
    <property type="entry name" value="DNA_brk_join_enz"/>
</dbReference>
<gene>
    <name evidence="6" type="ORF">RCA23_c13080</name>
</gene>
<sequence>MEVYTVVSKSSEYLWKKNEVFYFRRHVPVDVQKHYERSSIVICLKTKSKPSALRASKSIASKLDDFWFKMRLADLDVPASHLLIKGKPKEAFTSYAPKLSEALSKYCSLKGQDRAALFFKAGKRNVGYVIDHLGDRPIDTYSSADASSFRDRLLERGLNVSSVARIFGTVKAVVNLTIQELGLDCSNAFANIYLPKNVEGKRKPLPIDEIILIQKTCLEISDERRLLLALISDTGMRLSEALGLVWGDVDLEHVHPHINLVPHLWRPLKTSGSKRLVPLVGVALTAIKLMHQQGVNTQFLFPSYTNAERCNGNSASAALNKWLKAYTEHGVVHSFRHSFRDRLRAAEVNTELTDQLGGWALSSVGQGYGDGHTLTQKHTAMERIVL</sequence>
<keyword evidence="3" id="KW-0238">DNA-binding</keyword>
<dbReference type="SUPFAM" id="SSF56349">
    <property type="entry name" value="DNA breaking-rejoining enzymes"/>
    <property type="match status" value="1"/>
</dbReference>
<dbReference type="PROSITE" id="PS51898">
    <property type="entry name" value="TYR_RECOMBINASE"/>
    <property type="match status" value="1"/>
</dbReference>
<dbReference type="Pfam" id="PF20172">
    <property type="entry name" value="DUF6538"/>
    <property type="match status" value="1"/>
</dbReference>
<dbReference type="InterPro" id="IPR010998">
    <property type="entry name" value="Integrase_recombinase_N"/>
</dbReference>
<feature type="domain" description="Tyr recombinase" evidence="5">
    <location>
        <begin position="200"/>
        <end position="381"/>
    </location>
</feature>
<dbReference type="Gene3D" id="1.10.150.130">
    <property type="match status" value="1"/>
</dbReference>
<comment type="similarity">
    <text evidence="1">Belongs to the 'phage' integrase family.</text>
</comment>
<dbReference type="EMBL" id="CP003984">
    <property type="protein sequence ID" value="AII86853.1"/>
    <property type="molecule type" value="Genomic_DNA"/>
</dbReference>
<dbReference type="GO" id="GO:0003677">
    <property type="term" value="F:DNA binding"/>
    <property type="evidence" value="ECO:0007669"/>
    <property type="project" value="UniProtKB-KW"/>
</dbReference>
<dbReference type="InterPro" id="IPR013762">
    <property type="entry name" value="Integrase-like_cat_sf"/>
</dbReference>
<proteinExistence type="inferred from homology"/>
<dbReference type="Gene3D" id="1.10.443.10">
    <property type="entry name" value="Intergrase catalytic core"/>
    <property type="match status" value="1"/>
</dbReference>
<dbReference type="AlphaFoldDB" id="A0AAN0RIH7"/>
<evidence type="ECO:0000256" key="1">
    <source>
        <dbReference type="ARBA" id="ARBA00008857"/>
    </source>
</evidence>
<evidence type="ECO:0000313" key="6">
    <source>
        <dbReference type="EMBL" id="AII86853.1"/>
    </source>
</evidence>
<evidence type="ECO:0000313" key="7">
    <source>
        <dbReference type="Proteomes" id="UP000028680"/>
    </source>
</evidence>
<dbReference type="PANTHER" id="PTHR30349">
    <property type="entry name" value="PHAGE INTEGRASE-RELATED"/>
    <property type="match status" value="1"/>
</dbReference>
<dbReference type="InterPro" id="IPR002104">
    <property type="entry name" value="Integrase_catalytic"/>
</dbReference>
<dbReference type="Proteomes" id="UP000028680">
    <property type="component" value="Chromosome"/>
</dbReference>
<organism evidence="6 7">
    <name type="scientific">Planktomarina temperata RCA23</name>
    <dbReference type="NCBI Taxonomy" id="666509"/>
    <lineage>
        <taxon>Bacteria</taxon>
        <taxon>Pseudomonadati</taxon>
        <taxon>Pseudomonadota</taxon>
        <taxon>Alphaproteobacteria</taxon>
        <taxon>Rhodobacterales</taxon>
        <taxon>Paracoccaceae</taxon>
        <taxon>Planktomarina</taxon>
    </lineage>
</organism>
<accession>A0AAN0RIH7</accession>
<reference evidence="6 7" key="1">
    <citation type="journal article" date="2014" name="ISME J.">
        <title>Adaptation of an abundant Roseobacter RCA organism to pelagic systems revealed by genomic and transcriptomic analyses.</title>
        <authorList>
            <person name="Voget S."/>
            <person name="Wemheuer B."/>
            <person name="Brinkhoff T."/>
            <person name="Vollmers J."/>
            <person name="Dietrich S."/>
            <person name="Giebel H.A."/>
            <person name="Beardsley C."/>
            <person name="Sardemann C."/>
            <person name="Bakenhus I."/>
            <person name="Billerbeck S."/>
            <person name="Daniel R."/>
            <person name="Simon M."/>
        </authorList>
    </citation>
    <scope>NUCLEOTIDE SEQUENCE [LARGE SCALE GENOMIC DNA]</scope>
    <source>
        <strain evidence="6 7">RCA23</strain>
    </source>
</reference>
<evidence type="ECO:0000256" key="2">
    <source>
        <dbReference type="ARBA" id="ARBA00022908"/>
    </source>
</evidence>
<evidence type="ECO:0000256" key="4">
    <source>
        <dbReference type="ARBA" id="ARBA00023172"/>
    </source>
</evidence>
<dbReference type="InterPro" id="IPR050090">
    <property type="entry name" value="Tyrosine_recombinase_XerCD"/>
</dbReference>
<keyword evidence="2" id="KW-0229">DNA integration</keyword>
<evidence type="ECO:0000256" key="3">
    <source>
        <dbReference type="ARBA" id="ARBA00023125"/>
    </source>
</evidence>
<dbReference type="GO" id="GO:0015074">
    <property type="term" value="P:DNA integration"/>
    <property type="evidence" value="ECO:0007669"/>
    <property type="project" value="UniProtKB-KW"/>
</dbReference>
<dbReference type="InterPro" id="IPR046668">
    <property type="entry name" value="DUF6538"/>
</dbReference>
<dbReference type="KEGG" id="ptp:RCA23_c13080"/>
<keyword evidence="4" id="KW-0233">DNA recombination</keyword>
<protein>
    <submittedName>
        <fullName evidence="6">Phage integrase</fullName>
    </submittedName>
</protein>
<dbReference type="GO" id="GO:0006310">
    <property type="term" value="P:DNA recombination"/>
    <property type="evidence" value="ECO:0007669"/>
    <property type="project" value="UniProtKB-KW"/>
</dbReference>